<dbReference type="AlphaFoldDB" id="A0ABC9BUE5"/>
<evidence type="ECO:0000313" key="2">
    <source>
        <dbReference type="EMBL" id="CAL5006195.1"/>
    </source>
</evidence>
<feature type="transmembrane region" description="Helical" evidence="1">
    <location>
        <begin position="37"/>
        <end position="55"/>
    </location>
</feature>
<protein>
    <submittedName>
        <fullName evidence="2">Uncharacterized protein</fullName>
    </submittedName>
</protein>
<keyword evidence="3" id="KW-1185">Reference proteome</keyword>
<dbReference type="Proteomes" id="UP001497457">
    <property type="component" value="Chromosome 27b"/>
</dbReference>
<keyword evidence="1" id="KW-1133">Transmembrane helix</keyword>
<sequence length="199" mass="21447">MAVDEVVLEVHPQEPPQPPQEPAAPLPIVTVPKLLQYLYLASAWVACAGVAAATVARRALGDDSPVTYTLLKVSFGALAFPVLLVFIVALRLLRAMCAVGFGSSLRTFTREIQIHSRKMFGALTWKVLREPAAIVLLVSFLFFLLLGAGVLVLGGLLPVEESQREKIGSALFDTGVLGAMGMSCFVIIPSFALKLWRSK</sequence>
<keyword evidence="1" id="KW-0472">Membrane</keyword>
<accession>A0ABC9BUE5</accession>
<dbReference type="EMBL" id="OZ075137">
    <property type="protein sequence ID" value="CAL5006195.1"/>
    <property type="molecule type" value="Genomic_DNA"/>
</dbReference>
<organism evidence="2 3">
    <name type="scientific">Urochloa decumbens</name>
    <dbReference type="NCBI Taxonomy" id="240449"/>
    <lineage>
        <taxon>Eukaryota</taxon>
        <taxon>Viridiplantae</taxon>
        <taxon>Streptophyta</taxon>
        <taxon>Embryophyta</taxon>
        <taxon>Tracheophyta</taxon>
        <taxon>Spermatophyta</taxon>
        <taxon>Magnoliopsida</taxon>
        <taxon>Liliopsida</taxon>
        <taxon>Poales</taxon>
        <taxon>Poaceae</taxon>
        <taxon>PACMAD clade</taxon>
        <taxon>Panicoideae</taxon>
        <taxon>Panicodae</taxon>
        <taxon>Paniceae</taxon>
        <taxon>Melinidinae</taxon>
        <taxon>Urochloa</taxon>
    </lineage>
</organism>
<evidence type="ECO:0000313" key="3">
    <source>
        <dbReference type="Proteomes" id="UP001497457"/>
    </source>
</evidence>
<gene>
    <name evidence="2" type="ORF">URODEC1_LOCUS67921</name>
</gene>
<reference evidence="2" key="1">
    <citation type="submission" date="2024-10" db="EMBL/GenBank/DDBJ databases">
        <authorList>
            <person name="Ryan C."/>
        </authorList>
    </citation>
    <scope>NUCLEOTIDE SEQUENCE [LARGE SCALE GENOMIC DNA]</scope>
</reference>
<proteinExistence type="predicted"/>
<feature type="transmembrane region" description="Helical" evidence="1">
    <location>
        <begin position="176"/>
        <end position="196"/>
    </location>
</feature>
<feature type="transmembrane region" description="Helical" evidence="1">
    <location>
        <begin position="75"/>
        <end position="93"/>
    </location>
</feature>
<feature type="transmembrane region" description="Helical" evidence="1">
    <location>
        <begin position="133"/>
        <end position="156"/>
    </location>
</feature>
<keyword evidence="1" id="KW-0812">Transmembrane</keyword>
<evidence type="ECO:0000256" key="1">
    <source>
        <dbReference type="SAM" id="Phobius"/>
    </source>
</evidence>
<name>A0ABC9BUE5_9POAL</name>